<name>A0AA41V6R6_PAPNU</name>
<accession>A0AA41V6R6</accession>
<dbReference type="EMBL" id="JAJJMA010129360">
    <property type="protein sequence ID" value="MCL7032989.1"/>
    <property type="molecule type" value="Genomic_DNA"/>
</dbReference>
<dbReference type="Proteomes" id="UP001177140">
    <property type="component" value="Unassembled WGS sequence"/>
</dbReference>
<proteinExistence type="predicted"/>
<organism evidence="1 2">
    <name type="scientific">Papaver nudicaule</name>
    <name type="common">Iceland poppy</name>
    <dbReference type="NCBI Taxonomy" id="74823"/>
    <lineage>
        <taxon>Eukaryota</taxon>
        <taxon>Viridiplantae</taxon>
        <taxon>Streptophyta</taxon>
        <taxon>Embryophyta</taxon>
        <taxon>Tracheophyta</taxon>
        <taxon>Spermatophyta</taxon>
        <taxon>Magnoliopsida</taxon>
        <taxon>Ranunculales</taxon>
        <taxon>Papaveraceae</taxon>
        <taxon>Papaveroideae</taxon>
        <taxon>Papaver</taxon>
    </lineage>
</organism>
<reference evidence="1" key="1">
    <citation type="submission" date="2022-03" db="EMBL/GenBank/DDBJ databases">
        <title>A functionally conserved STORR gene fusion in Papaver species that diverged 16.8 million years ago.</title>
        <authorList>
            <person name="Catania T."/>
        </authorList>
    </citation>
    <scope>NUCLEOTIDE SEQUENCE</scope>
    <source>
        <strain evidence="1">S-191538</strain>
    </source>
</reference>
<keyword evidence="2" id="KW-1185">Reference proteome</keyword>
<dbReference type="AlphaFoldDB" id="A0AA41V6R6"/>
<evidence type="ECO:0000313" key="1">
    <source>
        <dbReference type="EMBL" id="MCL7032989.1"/>
    </source>
</evidence>
<protein>
    <submittedName>
        <fullName evidence="1">Uncharacterized protein</fullName>
    </submittedName>
</protein>
<gene>
    <name evidence="1" type="ORF">MKW94_013013</name>
</gene>
<comment type="caution">
    <text evidence="1">The sequence shown here is derived from an EMBL/GenBank/DDBJ whole genome shotgun (WGS) entry which is preliminary data.</text>
</comment>
<evidence type="ECO:0000313" key="2">
    <source>
        <dbReference type="Proteomes" id="UP001177140"/>
    </source>
</evidence>
<sequence length="98" mass="10624">MATSISSSPALYARIIQVLDTGDEASRKSLKEELLKILEKENSEQNDETGAKVIDRNDGLRVDKAKVDSSKETGSESITSILHVVICTSCRGGKEQAE</sequence>